<dbReference type="STRING" id="59895.A0A103XWT6"/>
<dbReference type="Gramene" id="KVH98310">
    <property type="protein sequence ID" value="KVH98310"/>
    <property type="gene ID" value="Ccrd_023465"/>
</dbReference>
<gene>
    <name evidence="2" type="ORF">Ccrd_023465</name>
</gene>
<evidence type="ECO:0000313" key="3">
    <source>
        <dbReference type="Proteomes" id="UP000243975"/>
    </source>
</evidence>
<reference evidence="2 3" key="1">
    <citation type="journal article" date="2016" name="Sci. Rep.">
        <title>The genome sequence of the outbreeding globe artichoke constructed de novo incorporating a phase-aware low-pass sequencing strategy of F1 progeny.</title>
        <authorList>
            <person name="Scaglione D."/>
            <person name="Reyes-Chin-Wo S."/>
            <person name="Acquadro A."/>
            <person name="Froenicke L."/>
            <person name="Portis E."/>
            <person name="Beitel C."/>
            <person name="Tirone M."/>
            <person name="Mauro R."/>
            <person name="Lo Monaco A."/>
            <person name="Mauromicale G."/>
            <person name="Faccioli P."/>
            <person name="Cattivelli L."/>
            <person name="Rieseberg L."/>
            <person name="Michelmore R."/>
            <person name="Lanteri S."/>
        </authorList>
    </citation>
    <scope>NUCLEOTIDE SEQUENCE [LARGE SCALE GENOMIC DNA]</scope>
    <source>
        <strain evidence="2">2C</strain>
    </source>
</reference>
<comment type="caution">
    <text evidence="2">The sequence shown here is derived from an EMBL/GenBank/DDBJ whole genome shotgun (WGS) entry which is preliminary data.</text>
</comment>
<dbReference type="PANTHER" id="PTHR44991">
    <property type="entry name" value="IMMUNOGLOBULIN SUPERFAMILY MEMBER 5"/>
    <property type="match status" value="1"/>
</dbReference>
<name>A0A103XWT6_CYNCS</name>
<dbReference type="InterPro" id="IPR013320">
    <property type="entry name" value="ConA-like_dom_sf"/>
</dbReference>
<dbReference type="EMBL" id="LEKV01003802">
    <property type="protein sequence ID" value="KVH98310.1"/>
    <property type="molecule type" value="Genomic_DNA"/>
</dbReference>
<dbReference type="Gene3D" id="2.60.120.920">
    <property type="match status" value="1"/>
</dbReference>
<protein>
    <submittedName>
        <fullName evidence="2">Concanavalin A-like lectin/glucanase superfamily</fullName>
    </submittedName>
</protein>
<dbReference type="InterPro" id="IPR003877">
    <property type="entry name" value="SPRY_dom"/>
</dbReference>
<dbReference type="OrthoDB" id="258495at2759"/>
<dbReference type="SUPFAM" id="SSF49899">
    <property type="entry name" value="Concanavalin A-like lectins/glucanases"/>
    <property type="match status" value="1"/>
</dbReference>
<dbReference type="SMART" id="SM00449">
    <property type="entry name" value="SPRY"/>
    <property type="match status" value="1"/>
</dbReference>
<dbReference type="OMA" id="LSWEVCQ"/>
<proteinExistence type="predicted"/>
<evidence type="ECO:0000259" key="1">
    <source>
        <dbReference type="SMART" id="SM00449"/>
    </source>
</evidence>
<feature type="domain" description="SPRY" evidence="1">
    <location>
        <begin position="195"/>
        <end position="401"/>
    </location>
</feature>
<dbReference type="InterPro" id="IPR043136">
    <property type="entry name" value="B30.2/SPRY_sf"/>
</dbReference>
<dbReference type="PANTHER" id="PTHR44991:SF1">
    <property type="entry name" value="IMMUNOGLOBULIN SUPERFAMILY MEMBER 5"/>
    <property type="match status" value="1"/>
</dbReference>
<organism evidence="2 3">
    <name type="scientific">Cynara cardunculus var. scolymus</name>
    <name type="common">Globe artichoke</name>
    <name type="synonym">Cynara scolymus</name>
    <dbReference type="NCBI Taxonomy" id="59895"/>
    <lineage>
        <taxon>Eukaryota</taxon>
        <taxon>Viridiplantae</taxon>
        <taxon>Streptophyta</taxon>
        <taxon>Embryophyta</taxon>
        <taxon>Tracheophyta</taxon>
        <taxon>Spermatophyta</taxon>
        <taxon>Magnoliopsida</taxon>
        <taxon>eudicotyledons</taxon>
        <taxon>Gunneridae</taxon>
        <taxon>Pentapetalae</taxon>
        <taxon>asterids</taxon>
        <taxon>campanulids</taxon>
        <taxon>Asterales</taxon>
        <taxon>Asteraceae</taxon>
        <taxon>Carduoideae</taxon>
        <taxon>Cardueae</taxon>
        <taxon>Carduinae</taxon>
        <taxon>Cynara</taxon>
    </lineage>
</organism>
<dbReference type="Pfam" id="PF00622">
    <property type="entry name" value="SPRY"/>
    <property type="match status" value="1"/>
</dbReference>
<sequence length="494" mass="53943">MLRWLLIVVVIAAAGIFLLLLFCVIRRFCGHHKPPPQQQPIQRASSLQNGISKLHHQESVFNNKRRTNYYVLRRGISSKALFNWSDNPSLITDAVENGWSRFAFTNYISSPSIQPNRSILGYCAPTGDGGVKDVEMVEISWEVCQGSADFMQKIRLNSGLQKIVTTPSSSMAAASVIKSALPLPGPALGNSSPFPQEAYFEITILSTYEDEIEINSNEKVRANKGDGEKIKLIQENPAGENASSESLIHVTSSNSNGINTRGVLAKNEELKGRTGGKDIVEGKTEMRIVLSVGLAGGGSLPLKLPGSYPGSVGFNSDGSVYLEGVKLATESKSESESGEWGRAEKVIGCGYNPSQKKVFFTVDSKLVGEVHCTTEEFTTPLYPTLAANSDVTVLVNFGQSVFKYTQANLHRTPNPCFIGPMASSPIIGFEDSKELFSMGRIDAHWLDRSTKRSTQYFGSVNRGMSDYDESSEGDLFEIVLDSNSRGRSPSTHFQ</sequence>
<dbReference type="AlphaFoldDB" id="A0A103XWT6"/>
<dbReference type="Proteomes" id="UP000243975">
    <property type="component" value="Unassembled WGS sequence"/>
</dbReference>
<accession>A0A103XWT6</accession>
<evidence type="ECO:0000313" key="2">
    <source>
        <dbReference type="EMBL" id="KVH98310.1"/>
    </source>
</evidence>
<keyword evidence="3" id="KW-1185">Reference proteome</keyword>